<keyword evidence="2" id="KW-1185">Reference proteome</keyword>
<gene>
    <name evidence="1" type="ORF">C0V70_14435</name>
</gene>
<protein>
    <submittedName>
        <fullName evidence="1">Uncharacterized protein</fullName>
    </submittedName>
</protein>
<dbReference type="EMBL" id="CP025704">
    <property type="protein sequence ID" value="AUN99280.1"/>
    <property type="molecule type" value="Genomic_DNA"/>
</dbReference>
<evidence type="ECO:0000313" key="1">
    <source>
        <dbReference type="EMBL" id="AUN99280.1"/>
    </source>
</evidence>
<dbReference type="OrthoDB" id="5291735at2"/>
<dbReference type="RefSeq" id="WP_102244571.1">
    <property type="nucleotide sequence ID" value="NZ_CP025704.1"/>
</dbReference>
<dbReference type="Proteomes" id="UP000235584">
    <property type="component" value="Chromosome"/>
</dbReference>
<reference evidence="1 2" key="1">
    <citation type="submission" date="2018-01" db="EMBL/GenBank/DDBJ databases">
        <title>Complete genome sequence of Bacteriovorax stolpii DSM12778.</title>
        <authorList>
            <person name="Tang B."/>
            <person name="Chang J."/>
        </authorList>
    </citation>
    <scope>NUCLEOTIDE SEQUENCE [LARGE SCALE GENOMIC DNA]</scope>
    <source>
        <strain evidence="1 2">DSM 12778</strain>
    </source>
</reference>
<evidence type="ECO:0000313" key="2">
    <source>
        <dbReference type="Proteomes" id="UP000235584"/>
    </source>
</evidence>
<dbReference type="AlphaFoldDB" id="A0A2K9NUT9"/>
<proteinExistence type="predicted"/>
<name>A0A2K9NUT9_BACTC</name>
<organism evidence="1 2">
    <name type="scientific">Bacteriovorax stolpii</name>
    <name type="common">Bdellovibrio stolpii</name>
    <dbReference type="NCBI Taxonomy" id="960"/>
    <lineage>
        <taxon>Bacteria</taxon>
        <taxon>Pseudomonadati</taxon>
        <taxon>Bdellovibrionota</taxon>
        <taxon>Bacteriovoracia</taxon>
        <taxon>Bacteriovoracales</taxon>
        <taxon>Bacteriovoracaceae</taxon>
        <taxon>Bacteriovorax</taxon>
    </lineage>
</organism>
<sequence length="328" mass="36626">MTTKLLGTIAALSLVTTSAFAGEPARNKALDKMMYTINPEIALAGPVFRDQGDAASKNKYGSDLVRLILKEADRQGQKYLEAGDTQAYYAILTMALTVPMQEGLYIQYRGVEGSDVCRTEVNNGDLVKKAGETNYSLFNQYFKTAEKPFLPNCENIKTDKLTQIIRGGDGTDLSLMQVSIRWHFDDFLANKKYESVQSTLEYGIGHLMKGFNPVYRNVTEYKCIAESGLFKKKKVSYINLIRGVWAGQYNSGSISKTCRFDDSSSPYKHHDKGFEKNLNKILDFKGTLSVDMVADFKLEQEVADAVMEVTSNLKAATNNRTALDKILK</sequence>
<accession>A0A2K9NUT9</accession>
<dbReference type="KEGG" id="bsto:C0V70_14435"/>